<dbReference type="PATRIC" id="fig|396014.3.peg.1727"/>
<dbReference type="EMBL" id="JDYK01000007">
    <property type="protein sequence ID" value="EWS81517.1"/>
    <property type="molecule type" value="Genomic_DNA"/>
</dbReference>
<accession>Z9JUV2</accession>
<evidence type="ECO:0000313" key="3">
    <source>
        <dbReference type="Proteomes" id="UP000023067"/>
    </source>
</evidence>
<keyword evidence="1" id="KW-0812">Transmembrane</keyword>
<reference evidence="2 3" key="1">
    <citation type="submission" date="2014-02" db="EMBL/GenBank/DDBJ databases">
        <title>Genome sequence of Brachybacterium phenoliresistens strain W13A50.</title>
        <authorList>
            <person name="Wang X."/>
        </authorList>
    </citation>
    <scope>NUCLEOTIDE SEQUENCE [LARGE SCALE GENOMIC DNA]</scope>
    <source>
        <strain evidence="2 3">W13A50</strain>
    </source>
</reference>
<name>Z9JUV2_9MICO</name>
<protein>
    <submittedName>
        <fullName evidence="2">Uncharacterized protein</fullName>
    </submittedName>
</protein>
<comment type="caution">
    <text evidence="2">The sequence shown here is derived from an EMBL/GenBank/DDBJ whole genome shotgun (WGS) entry which is preliminary data.</text>
</comment>
<feature type="transmembrane region" description="Helical" evidence="1">
    <location>
        <begin position="6"/>
        <end position="24"/>
    </location>
</feature>
<sequence length="173" mass="18648">MACVGIAVLVIILAAGAGIVFLVVKRDSISPRATEVIETDIASFEAPRNWTDLGSQDDELYDFHYDRQQPTGAAARILVASTSEPVPSDVLCDSFSESLSAEGAQVSDAEAAVFDGETSQSFTARIQDGTTMYLSEYHCVSHDGTTVLVLFQTGKSPARTAEGEKVISTWHWR</sequence>
<dbReference type="HOGENOM" id="CLU_1544688_0_0_11"/>
<dbReference type="AlphaFoldDB" id="Z9JUV2"/>
<gene>
    <name evidence="2" type="ORF">BF93_16920</name>
</gene>
<keyword evidence="3" id="KW-1185">Reference proteome</keyword>
<keyword evidence="1" id="KW-0472">Membrane</keyword>
<organism evidence="2 3">
    <name type="scientific">Brachybacterium phenoliresistens</name>
    <dbReference type="NCBI Taxonomy" id="396014"/>
    <lineage>
        <taxon>Bacteria</taxon>
        <taxon>Bacillati</taxon>
        <taxon>Actinomycetota</taxon>
        <taxon>Actinomycetes</taxon>
        <taxon>Micrococcales</taxon>
        <taxon>Dermabacteraceae</taxon>
        <taxon>Brachybacterium</taxon>
    </lineage>
</organism>
<dbReference type="Proteomes" id="UP000023067">
    <property type="component" value="Unassembled WGS sequence"/>
</dbReference>
<evidence type="ECO:0000313" key="2">
    <source>
        <dbReference type="EMBL" id="EWS81517.1"/>
    </source>
</evidence>
<evidence type="ECO:0000256" key="1">
    <source>
        <dbReference type="SAM" id="Phobius"/>
    </source>
</evidence>
<proteinExistence type="predicted"/>
<keyword evidence="1" id="KW-1133">Transmembrane helix</keyword>